<dbReference type="AlphaFoldDB" id="A0A518BX40"/>
<evidence type="ECO:0000256" key="4">
    <source>
        <dbReference type="ARBA" id="ARBA00022840"/>
    </source>
</evidence>
<dbReference type="GO" id="GO:0005524">
    <property type="term" value="F:ATP binding"/>
    <property type="evidence" value="ECO:0007669"/>
    <property type="project" value="UniProtKB-KW"/>
</dbReference>
<dbReference type="PROSITE" id="PS50893">
    <property type="entry name" value="ABC_TRANSPORTER_2"/>
    <property type="match status" value="2"/>
</dbReference>
<evidence type="ECO:0000256" key="2">
    <source>
        <dbReference type="ARBA" id="ARBA00022448"/>
    </source>
</evidence>
<dbReference type="InterPro" id="IPR003593">
    <property type="entry name" value="AAA+_ATPase"/>
</dbReference>
<dbReference type="Proteomes" id="UP000320386">
    <property type="component" value="Chromosome"/>
</dbReference>
<gene>
    <name evidence="7" type="primary">oppF_1</name>
    <name evidence="7" type="ORF">Pan265_13850</name>
</gene>
<dbReference type="PANTHER" id="PTHR43776:SF7">
    <property type="entry name" value="D,D-DIPEPTIDE TRANSPORT ATP-BINDING PROTEIN DDPF-RELATED"/>
    <property type="match status" value="1"/>
</dbReference>
<dbReference type="InterPro" id="IPR003439">
    <property type="entry name" value="ABC_transporter-like_ATP-bd"/>
</dbReference>
<name>A0A518BX40_9BACT</name>
<evidence type="ECO:0000259" key="6">
    <source>
        <dbReference type="PROSITE" id="PS50893"/>
    </source>
</evidence>
<feature type="domain" description="ABC transporter" evidence="6">
    <location>
        <begin position="2"/>
        <end position="251"/>
    </location>
</feature>
<evidence type="ECO:0000313" key="7">
    <source>
        <dbReference type="EMBL" id="QDU71535.1"/>
    </source>
</evidence>
<dbReference type="NCBIfam" id="NF008453">
    <property type="entry name" value="PRK11308.1"/>
    <property type="match status" value="2"/>
</dbReference>
<evidence type="ECO:0000256" key="1">
    <source>
        <dbReference type="ARBA" id="ARBA00005417"/>
    </source>
</evidence>
<keyword evidence="8" id="KW-1185">Reference proteome</keyword>
<dbReference type="InterPro" id="IPR027417">
    <property type="entry name" value="P-loop_NTPase"/>
</dbReference>
<dbReference type="FunFam" id="3.40.50.300:FF:000016">
    <property type="entry name" value="Oligopeptide ABC transporter ATP-binding component"/>
    <property type="match status" value="2"/>
</dbReference>
<protein>
    <submittedName>
        <fullName evidence="7">Oligopeptide transport ATP-binding protein OppF</fullName>
    </submittedName>
</protein>
<dbReference type="Pfam" id="PF00005">
    <property type="entry name" value="ABC_tran"/>
    <property type="match status" value="2"/>
</dbReference>
<dbReference type="PANTHER" id="PTHR43776">
    <property type="entry name" value="TRANSPORT ATP-BINDING PROTEIN"/>
    <property type="match status" value="1"/>
</dbReference>
<keyword evidence="4 7" id="KW-0067">ATP-binding</keyword>
<comment type="similarity">
    <text evidence="1">Belongs to the ABC transporter superfamily.</text>
</comment>
<dbReference type="OrthoDB" id="9806285at2"/>
<accession>A0A518BX40</accession>
<dbReference type="GO" id="GO:0055085">
    <property type="term" value="P:transmembrane transport"/>
    <property type="evidence" value="ECO:0007669"/>
    <property type="project" value="UniProtKB-ARBA"/>
</dbReference>
<dbReference type="InterPro" id="IPR050319">
    <property type="entry name" value="ABC_transp_ATP-bind"/>
</dbReference>
<sequence length="709" mass="77482">MSFFTDLGEVRAVDGVSFSMRRGSVLALVGESGCGKSVTSYALLRLIQKPGRITRGSIRAHRRGQGTTDIASLSEHDDTLYSLRGGWASMIFQEPMTALSPVHTIGSQIIESILLHQHVTKSQARSMAGDMLARVGIPGAHDRLDQYPHELSGGMRQRVVIAMALVCKPELLIANEPTTALDVTIQAQILTLLKGLQQDLGMGILMITHDIGVVAQIADEVAVMYLGKIVERGDVRTILKTPRHPYTIGLLRSLPSMNAGITRLPSIPGSVPGSSHLPAGCSFHPRCAYAVAGECDRGQPPDLVKVTNGHHAACLRAAEIDSAAQRSSSIPQPGDLQRHPHITLMNPPDDAPSASTPNAAQTDATHQHSEPILSVRRLSKHYPVLSKSLIRKRIGTVRACDNISFDLMPGETLGLVGESGCGKTTLGRAILRAIKPTSGEVLYRDETSNHYHDLASLREAELKPLRTQLQMIFQDPFSSLNPRMTIQQIVSEPLRIHRLASGSELHDRVAAILTRVGIRPEYRNRYPHAFSGGQRQRIGIARALIVRPRLIIADESVSALDVSVQAQVINLLADLQDEYRLTYIFIAHDLSVVKHICHRVAVMYAGRIVEIADKNTLFENPSHPYTRALLNAVPCPDPDITIEHQLSGEVADVANLPTGCAFNPRCREVMPACREQRPELQAISDRTQAACHLHNHAQTVAIRTPSDRS</sequence>
<dbReference type="InterPro" id="IPR013563">
    <property type="entry name" value="Oligopep_ABC_C"/>
</dbReference>
<evidence type="ECO:0000313" key="8">
    <source>
        <dbReference type="Proteomes" id="UP000320386"/>
    </source>
</evidence>
<dbReference type="CDD" id="cd03257">
    <property type="entry name" value="ABC_NikE_OppD_transporters"/>
    <property type="match status" value="2"/>
</dbReference>
<proteinExistence type="inferred from homology"/>
<feature type="region of interest" description="Disordered" evidence="5">
    <location>
        <begin position="324"/>
        <end position="372"/>
    </location>
</feature>
<feature type="domain" description="ABC transporter" evidence="6">
    <location>
        <begin position="384"/>
        <end position="630"/>
    </location>
</feature>
<dbReference type="PROSITE" id="PS00211">
    <property type="entry name" value="ABC_TRANSPORTER_1"/>
    <property type="match status" value="2"/>
</dbReference>
<evidence type="ECO:0000256" key="5">
    <source>
        <dbReference type="SAM" id="MobiDB-lite"/>
    </source>
</evidence>
<reference evidence="7 8" key="1">
    <citation type="submission" date="2019-02" db="EMBL/GenBank/DDBJ databases">
        <title>Deep-cultivation of Planctomycetes and their phenomic and genomic characterization uncovers novel biology.</title>
        <authorList>
            <person name="Wiegand S."/>
            <person name="Jogler M."/>
            <person name="Boedeker C."/>
            <person name="Pinto D."/>
            <person name="Vollmers J."/>
            <person name="Rivas-Marin E."/>
            <person name="Kohn T."/>
            <person name="Peeters S.H."/>
            <person name="Heuer A."/>
            <person name="Rast P."/>
            <person name="Oberbeckmann S."/>
            <person name="Bunk B."/>
            <person name="Jeske O."/>
            <person name="Meyerdierks A."/>
            <person name="Storesund J.E."/>
            <person name="Kallscheuer N."/>
            <person name="Luecker S."/>
            <person name="Lage O.M."/>
            <person name="Pohl T."/>
            <person name="Merkel B.J."/>
            <person name="Hornburger P."/>
            <person name="Mueller R.-W."/>
            <person name="Bruemmer F."/>
            <person name="Labrenz M."/>
            <person name="Spormann A.M."/>
            <person name="Op den Camp H."/>
            <person name="Overmann J."/>
            <person name="Amann R."/>
            <person name="Jetten M.S.M."/>
            <person name="Mascher T."/>
            <person name="Medema M.H."/>
            <person name="Devos D.P."/>
            <person name="Kaster A.-K."/>
            <person name="Ovreas L."/>
            <person name="Rohde M."/>
            <person name="Galperin M.Y."/>
            <person name="Jogler C."/>
        </authorList>
    </citation>
    <scope>NUCLEOTIDE SEQUENCE [LARGE SCALE GENOMIC DNA]</scope>
    <source>
        <strain evidence="7 8">Pan265</strain>
    </source>
</reference>
<keyword evidence="2" id="KW-0813">Transport</keyword>
<dbReference type="SMART" id="SM00382">
    <property type="entry name" value="AAA"/>
    <property type="match status" value="2"/>
</dbReference>
<dbReference type="NCBIfam" id="TIGR01727">
    <property type="entry name" value="oligo_HPY"/>
    <property type="match status" value="2"/>
</dbReference>
<dbReference type="NCBIfam" id="NF007739">
    <property type="entry name" value="PRK10419.1"/>
    <property type="match status" value="2"/>
</dbReference>
<dbReference type="SUPFAM" id="SSF52540">
    <property type="entry name" value="P-loop containing nucleoside triphosphate hydrolases"/>
    <property type="match status" value="2"/>
</dbReference>
<dbReference type="GO" id="GO:0016887">
    <property type="term" value="F:ATP hydrolysis activity"/>
    <property type="evidence" value="ECO:0007669"/>
    <property type="project" value="InterPro"/>
</dbReference>
<dbReference type="Pfam" id="PF08352">
    <property type="entry name" value="oligo_HPY"/>
    <property type="match status" value="2"/>
</dbReference>
<evidence type="ECO:0000256" key="3">
    <source>
        <dbReference type="ARBA" id="ARBA00022741"/>
    </source>
</evidence>
<dbReference type="EMBL" id="CP036280">
    <property type="protein sequence ID" value="QDU71535.1"/>
    <property type="molecule type" value="Genomic_DNA"/>
</dbReference>
<dbReference type="Gene3D" id="3.40.50.300">
    <property type="entry name" value="P-loop containing nucleotide triphosphate hydrolases"/>
    <property type="match status" value="2"/>
</dbReference>
<keyword evidence="3" id="KW-0547">Nucleotide-binding</keyword>
<dbReference type="RefSeq" id="WP_145445680.1">
    <property type="nucleotide sequence ID" value="NZ_CP036280.1"/>
</dbReference>
<feature type="compositionally biased region" description="Polar residues" evidence="5">
    <location>
        <begin position="353"/>
        <end position="364"/>
    </location>
</feature>
<dbReference type="InterPro" id="IPR017871">
    <property type="entry name" value="ABC_transporter-like_CS"/>
</dbReference>
<dbReference type="KEGG" id="mcad:Pan265_13850"/>
<dbReference type="GO" id="GO:0015833">
    <property type="term" value="P:peptide transport"/>
    <property type="evidence" value="ECO:0007669"/>
    <property type="project" value="InterPro"/>
</dbReference>
<organism evidence="7 8">
    <name type="scientific">Mucisphaera calidilacus</name>
    <dbReference type="NCBI Taxonomy" id="2527982"/>
    <lineage>
        <taxon>Bacteria</taxon>
        <taxon>Pseudomonadati</taxon>
        <taxon>Planctomycetota</taxon>
        <taxon>Phycisphaerae</taxon>
        <taxon>Phycisphaerales</taxon>
        <taxon>Phycisphaeraceae</taxon>
        <taxon>Mucisphaera</taxon>
    </lineage>
</organism>